<dbReference type="InterPro" id="IPR011050">
    <property type="entry name" value="Pectin_lyase_fold/virulence"/>
</dbReference>
<evidence type="ECO:0000313" key="8">
    <source>
        <dbReference type="Proteomes" id="UP000447545"/>
    </source>
</evidence>
<dbReference type="GO" id="GO:0046872">
    <property type="term" value="F:metal ion binding"/>
    <property type="evidence" value="ECO:0007669"/>
    <property type="project" value="UniProtKB-KW"/>
</dbReference>
<evidence type="ECO:0000259" key="5">
    <source>
        <dbReference type="SMART" id="SM00089"/>
    </source>
</evidence>
<dbReference type="Pfam" id="PF18962">
    <property type="entry name" value="Por_Secre_tail"/>
    <property type="match status" value="1"/>
</dbReference>
<dbReference type="PANTHER" id="PTHR42970:SF1">
    <property type="entry name" value="PECTATE LYASE C-RELATED"/>
    <property type="match status" value="1"/>
</dbReference>
<feature type="domain" description="BIG2" evidence="6">
    <location>
        <begin position="468"/>
        <end position="545"/>
    </location>
</feature>
<reference evidence="7 8" key="1">
    <citation type="submission" date="2019-11" db="EMBL/GenBank/DDBJ databases">
        <title>Winogradskyella ouciana sp. nov., isolated from the hadal seawater of the Mariana Trench.</title>
        <authorList>
            <person name="Liu R."/>
        </authorList>
    </citation>
    <scope>NUCLEOTIDE SEQUENCE [LARGE SCALE GENOMIC DNA]</scope>
    <source>
        <strain evidence="7 8">ZXX205</strain>
    </source>
</reference>
<evidence type="ECO:0000256" key="2">
    <source>
        <dbReference type="ARBA" id="ARBA00022729"/>
    </source>
</evidence>
<dbReference type="Pfam" id="PF02368">
    <property type="entry name" value="Big_2"/>
    <property type="match status" value="2"/>
</dbReference>
<feature type="chain" id="PRO_5029695213" evidence="4">
    <location>
        <begin position="27"/>
        <end position="1427"/>
    </location>
</feature>
<dbReference type="SUPFAM" id="SSF51126">
    <property type="entry name" value="Pectin lyase-like"/>
    <property type="match status" value="1"/>
</dbReference>
<dbReference type="EMBL" id="WJYA01000002">
    <property type="protein sequence ID" value="MTE25594.1"/>
    <property type="molecule type" value="Genomic_DNA"/>
</dbReference>
<keyword evidence="1" id="KW-0479">Metal-binding</keyword>
<dbReference type="RefSeq" id="WP_155087436.1">
    <property type="nucleotide sequence ID" value="NZ_WJYA01000002.1"/>
</dbReference>
<keyword evidence="8" id="KW-1185">Reference proteome</keyword>
<feature type="domain" description="PKD/Chitinase" evidence="5">
    <location>
        <begin position="834"/>
        <end position="902"/>
    </location>
</feature>
<dbReference type="NCBIfam" id="TIGR04183">
    <property type="entry name" value="Por_Secre_tail"/>
    <property type="match status" value="1"/>
</dbReference>
<dbReference type="InterPro" id="IPR022409">
    <property type="entry name" value="PKD/Chitinase_dom"/>
</dbReference>
<gene>
    <name evidence="7" type="ORF">F1003_01515</name>
</gene>
<dbReference type="InterPro" id="IPR026444">
    <property type="entry name" value="Secre_tail"/>
</dbReference>
<feature type="domain" description="BIG2" evidence="6">
    <location>
        <begin position="554"/>
        <end position="631"/>
    </location>
</feature>
<organism evidence="7 8">
    <name type="scientific">Winogradskyella ouciana</name>
    <dbReference type="NCBI Taxonomy" id="2608631"/>
    <lineage>
        <taxon>Bacteria</taxon>
        <taxon>Pseudomonadati</taxon>
        <taxon>Bacteroidota</taxon>
        <taxon>Flavobacteriia</taxon>
        <taxon>Flavobacteriales</taxon>
        <taxon>Flavobacteriaceae</taxon>
        <taxon>Winogradskyella</taxon>
    </lineage>
</organism>
<dbReference type="PANTHER" id="PTHR42970">
    <property type="entry name" value="PECTATE LYASE C-RELATED"/>
    <property type="match status" value="1"/>
</dbReference>
<protein>
    <submittedName>
        <fullName evidence="7">T9SS type A sorting domain-containing protein</fullName>
    </submittedName>
</protein>
<dbReference type="Gene3D" id="2.160.20.10">
    <property type="entry name" value="Single-stranded right-handed beta-helix, Pectin lyase-like"/>
    <property type="match status" value="1"/>
</dbReference>
<feature type="domain" description="PKD/Chitinase" evidence="5">
    <location>
        <begin position="1046"/>
        <end position="1186"/>
    </location>
</feature>
<evidence type="ECO:0000256" key="1">
    <source>
        <dbReference type="ARBA" id="ARBA00022723"/>
    </source>
</evidence>
<feature type="domain" description="PKD/Chitinase" evidence="5">
    <location>
        <begin position="971"/>
        <end position="1044"/>
    </location>
</feature>
<evidence type="ECO:0000313" key="7">
    <source>
        <dbReference type="EMBL" id="MTE25594.1"/>
    </source>
</evidence>
<dbReference type="InterPro" id="IPR013783">
    <property type="entry name" value="Ig-like_fold"/>
</dbReference>
<comment type="caution">
    <text evidence="7">The sequence shown here is derived from an EMBL/GenBank/DDBJ whole genome shotgun (WGS) entry which is preliminary data.</text>
</comment>
<proteinExistence type="predicted"/>
<keyword evidence="3" id="KW-0325">Glycoprotein</keyword>
<dbReference type="InterPro" id="IPR003343">
    <property type="entry name" value="Big_2"/>
</dbReference>
<dbReference type="SUPFAM" id="SSF49373">
    <property type="entry name" value="Invasin/intimin cell-adhesion fragments"/>
    <property type="match status" value="2"/>
</dbReference>
<evidence type="ECO:0000256" key="4">
    <source>
        <dbReference type="SAM" id="SignalP"/>
    </source>
</evidence>
<dbReference type="InterPro" id="IPR012334">
    <property type="entry name" value="Pectin_lyas_fold"/>
</dbReference>
<dbReference type="Gene3D" id="2.60.40.10">
    <property type="entry name" value="Immunoglobulins"/>
    <property type="match status" value="1"/>
</dbReference>
<dbReference type="InterPro" id="IPR008964">
    <property type="entry name" value="Invasin/intimin_cell_adhesion"/>
</dbReference>
<dbReference type="Gene3D" id="2.60.40.1080">
    <property type="match status" value="2"/>
</dbReference>
<feature type="signal peptide" evidence="4">
    <location>
        <begin position="1"/>
        <end position="26"/>
    </location>
</feature>
<dbReference type="SMART" id="SM00635">
    <property type="entry name" value="BID_2"/>
    <property type="match status" value="2"/>
</dbReference>
<evidence type="ECO:0000256" key="3">
    <source>
        <dbReference type="ARBA" id="ARBA00023180"/>
    </source>
</evidence>
<dbReference type="SMART" id="SM00089">
    <property type="entry name" value="PKD"/>
    <property type="match status" value="4"/>
</dbReference>
<accession>A0A7K1GB20</accession>
<dbReference type="InterPro" id="IPR052063">
    <property type="entry name" value="Polysaccharide_Lyase_1"/>
</dbReference>
<keyword evidence="2 4" id="KW-0732">Signal</keyword>
<evidence type="ECO:0000259" key="6">
    <source>
        <dbReference type="SMART" id="SM00635"/>
    </source>
</evidence>
<name>A0A7K1GB20_9FLAO</name>
<feature type="domain" description="PKD/Chitinase" evidence="5">
    <location>
        <begin position="1260"/>
        <end position="1328"/>
    </location>
</feature>
<sequence length="1427" mass="152359">MSTPNYLTRLLLSITFLCLTSIHLSAQIPAFPGAEGYGKYTVGGRGGQVIRVTNLNDSGPGSFRAACEASGPRTVIFDVGGRINLSSTISIDNPYITIAGQHSVGDGITLSMEGTPNAFVMRINTDEVIMRYITIRRSSEKVSSQNSDCLYIQKGHNIVIDHCSLSWASDENLAIADYTTDSDTVGTQNITIQYNMITNAYGGNNKGTLVSDGPTRLSFFRNAWISSKTRNPAISTPTNSAANYDCYFELANNIMYDYSTCVSFNVNKPNSGVFYGNFLNNRGLQEAGGGVSRKWLVFKTDNVEKAWMSGNITPLRPDNTLDEWLAAQHYNGLVNINNPVPAYKRLDAPAPTPIVTENVALWDANDVWANLRDHVGASLPTRDSEDARAVSDVDNLTQTYNNVSNTFPIINNGTPLPDSDNDGMPDFWEVAEYGDISTSNNDDTDGDGYTNLEEYLNQTANGQIPDVPAESVSIAPETATLNVPETLTLTKSFTPVNTTNQNGTWESSDPSIATVDSNGLVTSVSEGIATITFTSTDGGFTDQSIITVTNIVIPLVSVTVTPETATLDVGEAVQLTKELLPEDTTDTLGTWTSSDESVATVDDTGLVTAISEGEAVITYTASDSGMTDSSAITVIDTFYGTYELYNATTDQLIQNIVGDTDVNLGNESNEINFRSIPQGGDDSPDVESVQVVWTGPTSGTWVESGPIYAGLPGGHVDFDFEPYVVEAGTYTFTVTYYSQDGASGNVVAVDNFALTFYFSTLPVANAGPDQEICDGDAATLTASGGPNFLWDNGETTATIVVNPLVTTTYTVSVFDNEGNIDEDSVTVTVNPVPVADAGADVTICEGETTTLTANGGTTYLWSTGETTATIDVSPTSDTTYTVEVTNNNCTSTDDVTVFVNNAPDITVSDDIVIVEGESSTLTANGGDNYTWSTGETTPFINVTPTATTTYSVTSLGVNGCSTTVEVTVTVVPEVIADAGEDMVICSGESVTLDASGGVTYTWNTGGTGANPTVSPTVTTTYTVTVEDAYGYTDTDSVTVTVNQTPNLTVTNDITIIEGETIELVANGAAEYLWNTGDVSSSITVSPSQTTTYTVTGTTGTCSAEAQVTVTVEGLFEASAGEDRRVCENDTYEVVLTANTGDSYLWSTGETTQSITVSPLSTTTYTVTVTEGSQEDTDDVTVFVDPNPNVVIVNGNSVNIMNGDFVTLSATGANTYQWNNGATQPNIAVSPSQTTTYEVRGYIGDCYDEKQVVVNVIPEVEADAGEDVEICLGETVTLTATGGDEYEWSTGESTQSIQVSPNTTTEYTVTVFNALDFDEDSVMVFVDDDCDEEGGETEVPEDPQNFSFDVFPNPAKNYVNVKLSGSVALSRVHLYDITGKLIHSEIISNDNLSMSTTTRIDVTMLRPGMYIIKMNDIDREITKRLIIR</sequence>
<dbReference type="Proteomes" id="UP000447545">
    <property type="component" value="Unassembled WGS sequence"/>
</dbReference>